<dbReference type="KEGG" id="pda:120106645"/>
<dbReference type="GO" id="GO:0004185">
    <property type="term" value="F:serine-type carboxypeptidase activity"/>
    <property type="evidence" value="ECO:0007669"/>
    <property type="project" value="UniProtKB-UniRule"/>
</dbReference>
<evidence type="ECO:0000313" key="11">
    <source>
        <dbReference type="Proteomes" id="UP000228380"/>
    </source>
</evidence>
<keyword evidence="9" id="KW-0325">Glycoprotein</keyword>
<keyword evidence="11" id="KW-1185">Reference proteome</keyword>
<evidence type="ECO:0000256" key="5">
    <source>
        <dbReference type="ARBA" id="ARBA00022670"/>
    </source>
</evidence>
<evidence type="ECO:0000256" key="4">
    <source>
        <dbReference type="ARBA" id="ARBA00022645"/>
    </source>
</evidence>
<dbReference type="EC" id="3.4.16.-" evidence="10"/>
<feature type="chain" id="PRO_5034841117" description="Carboxypeptidase" evidence="10">
    <location>
        <begin position="25"/>
        <end position="484"/>
    </location>
</feature>
<dbReference type="RefSeq" id="XP_038975575.1">
    <property type="nucleotide sequence ID" value="XM_039119647.1"/>
</dbReference>
<keyword evidence="4 10" id="KW-0121">Carboxypeptidase</keyword>
<dbReference type="FunFam" id="3.40.50.12670:FF:000002">
    <property type="entry name" value="Carboxypeptidase"/>
    <property type="match status" value="1"/>
</dbReference>
<dbReference type="FunFam" id="3.40.50.11320:FF:000001">
    <property type="entry name" value="Carboxypeptidase"/>
    <property type="match status" value="1"/>
</dbReference>
<dbReference type="FunFam" id="3.40.50.1820:FF:000030">
    <property type="entry name" value="Carboxypeptidase"/>
    <property type="match status" value="1"/>
</dbReference>
<feature type="signal peptide" evidence="10">
    <location>
        <begin position="1"/>
        <end position="24"/>
    </location>
</feature>
<evidence type="ECO:0000256" key="6">
    <source>
        <dbReference type="ARBA" id="ARBA00022729"/>
    </source>
</evidence>
<evidence type="ECO:0000256" key="8">
    <source>
        <dbReference type="ARBA" id="ARBA00023157"/>
    </source>
</evidence>
<keyword evidence="5 10" id="KW-0645">Protease</keyword>
<gene>
    <name evidence="12" type="primary">LOC120106645</name>
</gene>
<dbReference type="PRINTS" id="PR00724">
    <property type="entry name" value="CRBOXYPTASEC"/>
</dbReference>
<evidence type="ECO:0000256" key="3">
    <source>
        <dbReference type="ARBA" id="ARBA00022525"/>
    </source>
</evidence>
<dbReference type="OrthoDB" id="443318at2759"/>
<keyword evidence="6 10" id="KW-0732">Signal</keyword>
<comment type="similarity">
    <text evidence="2 10">Belongs to the peptidase S10 family.</text>
</comment>
<organism evidence="11 12">
    <name type="scientific">Phoenix dactylifera</name>
    <name type="common">Date palm</name>
    <dbReference type="NCBI Taxonomy" id="42345"/>
    <lineage>
        <taxon>Eukaryota</taxon>
        <taxon>Viridiplantae</taxon>
        <taxon>Streptophyta</taxon>
        <taxon>Embryophyta</taxon>
        <taxon>Tracheophyta</taxon>
        <taxon>Spermatophyta</taxon>
        <taxon>Magnoliopsida</taxon>
        <taxon>Liliopsida</taxon>
        <taxon>Arecaceae</taxon>
        <taxon>Coryphoideae</taxon>
        <taxon>Phoeniceae</taxon>
        <taxon>Phoenix</taxon>
    </lineage>
</organism>
<dbReference type="InterPro" id="IPR001563">
    <property type="entry name" value="Peptidase_S10"/>
</dbReference>
<evidence type="ECO:0000256" key="9">
    <source>
        <dbReference type="ARBA" id="ARBA00023180"/>
    </source>
</evidence>
<evidence type="ECO:0000256" key="2">
    <source>
        <dbReference type="ARBA" id="ARBA00009431"/>
    </source>
</evidence>
<accession>A0A8B8ZMW5</accession>
<sequence length="484" mass="54052">MMDASLLTWILFSCFLFLPTCTDAKQADLLRSLIRSNRSSSGRFDGFLHLVNGSEASPPIYVAPQNGLKDLDKIDALPGQPKGVSFDQYAGYVTVEPQNGRTLFYYFVESPRDSEKKPLLLWLNGGPGCSSLGYGALQELGPFRVNSDGKTLLRNNHAWNNVANVIFLESPAGVGFSYTNTSSDYKNRGDKRTAEDTYTFLVNWLERFPEYKTRDLFITGESYAGHYVPQLASLILLNNKNPNKPIINLRGIAMGNAYIDSNITEMAMYEFLWMHDMYSDRTHKLIRRTCNISDMSSPECKHATNLADMEIGSINPYNVYAPLCTEKSHKATCITSSNVEFDPCTDEYVDAYLNQPVVQKSLHAVPSLWTHCSLGGWRDSPDTMLPMIEQLTTSGIRIWLYSGDMDSVVSVTSTKYSLRMLGLPIKSPWRPWQANGEVAGYVVAYKGLTFVTVRGAGHEVPSYQPEKALVMISAFLKGKLPPPP</sequence>
<dbReference type="Pfam" id="PF00450">
    <property type="entry name" value="Peptidase_S10"/>
    <property type="match status" value="1"/>
</dbReference>
<keyword evidence="8" id="KW-1015">Disulfide bond</keyword>
<dbReference type="Gene3D" id="3.40.50.1820">
    <property type="entry name" value="alpha/beta hydrolase"/>
    <property type="match status" value="1"/>
</dbReference>
<dbReference type="PANTHER" id="PTHR11802:SF132">
    <property type="entry name" value="SERINE CARBOXYPEPTIDASE-LIKE 36-RELATED"/>
    <property type="match status" value="1"/>
</dbReference>
<dbReference type="GO" id="GO:0005576">
    <property type="term" value="C:extracellular region"/>
    <property type="evidence" value="ECO:0007669"/>
    <property type="project" value="UniProtKB-SubCell"/>
</dbReference>
<dbReference type="AlphaFoldDB" id="A0A8B8ZMW5"/>
<dbReference type="PANTHER" id="PTHR11802">
    <property type="entry name" value="SERINE PROTEASE FAMILY S10 SERINE CARBOXYPEPTIDASE"/>
    <property type="match status" value="1"/>
</dbReference>
<comment type="subcellular location">
    <subcellularLocation>
        <location evidence="1">Secreted</location>
    </subcellularLocation>
</comment>
<dbReference type="GO" id="GO:0005773">
    <property type="term" value="C:vacuole"/>
    <property type="evidence" value="ECO:0007669"/>
    <property type="project" value="TreeGrafter"/>
</dbReference>
<evidence type="ECO:0000256" key="7">
    <source>
        <dbReference type="ARBA" id="ARBA00022801"/>
    </source>
</evidence>
<dbReference type="PROSITE" id="PS00131">
    <property type="entry name" value="CARBOXYPEPT_SER_SER"/>
    <property type="match status" value="1"/>
</dbReference>
<name>A0A8B8ZMW5_PHODC</name>
<dbReference type="InterPro" id="IPR029058">
    <property type="entry name" value="AB_hydrolase_fold"/>
</dbReference>
<dbReference type="Gene3D" id="3.40.50.11320">
    <property type="match status" value="1"/>
</dbReference>
<evidence type="ECO:0000313" key="12">
    <source>
        <dbReference type="RefSeq" id="XP_038975575.1"/>
    </source>
</evidence>
<keyword evidence="7 10" id="KW-0378">Hydrolase</keyword>
<keyword evidence="3" id="KW-0964">Secreted</keyword>
<dbReference type="GO" id="GO:0006508">
    <property type="term" value="P:proteolysis"/>
    <property type="evidence" value="ECO:0007669"/>
    <property type="project" value="UniProtKB-KW"/>
</dbReference>
<dbReference type="SUPFAM" id="SSF53474">
    <property type="entry name" value="alpha/beta-Hydrolases"/>
    <property type="match status" value="1"/>
</dbReference>
<protein>
    <recommendedName>
        <fullName evidence="10">Carboxypeptidase</fullName>
        <ecNumber evidence="10">3.4.16.-</ecNumber>
    </recommendedName>
</protein>
<dbReference type="Gene3D" id="6.10.250.940">
    <property type="match status" value="1"/>
</dbReference>
<dbReference type="Proteomes" id="UP000228380">
    <property type="component" value="Unplaced"/>
</dbReference>
<reference evidence="12" key="1">
    <citation type="submission" date="2025-08" db="UniProtKB">
        <authorList>
            <consortium name="RefSeq"/>
        </authorList>
    </citation>
    <scope>IDENTIFICATION</scope>
    <source>
        <tissue evidence="12">Young leaves</tissue>
    </source>
</reference>
<proteinExistence type="inferred from homology"/>
<evidence type="ECO:0000256" key="10">
    <source>
        <dbReference type="RuleBase" id="RU361156"/>
    </source>
</evidence>
<dbReference type="InterPro" id="IPR033124">
    <property type="entry name" value="Ser_caboxypep_his_AS"/>
</dbReference>
<dbReference type="GeneID" id="120106645"/>
<dbReference type="InterPro" id="IPR018202">
    <property type="entry name" value="Ser_caboxypep_ser_AS"/>
</dbReference>
<evidence type="ECO:0000256" key="1">
    <source>
        <dbReference type="ARBA" id="ARBA00004613"/>
    </source>
</evidence>
<dbReference type="PROSITE" id="PS00560">
    <property type="entry name" value="CARBOXYPEPT_SER_HIS"/>
    <property type="match status" value="1"/>
</dbReference>